<reference evidence="2" key="1">
    <citation type="journal article" date="2021" name="PeerJ">
        <title>Extensive microbial diversity within the chicken gut microbiome revealed by metagenomics and culture.</title>
        <authorList>
            <person name="Gilroy R."/>
            <person name="Ravi A."/>
            <person name="Getino M."/>
            <person name="Pursley I."/>
            <person name="Horton D.L."/>
            <person name="Alikhan N.F."/>
            <person name="Baker D."/>
            <person name="Gharbi K."/>
            <person name="Hall N."/>
            <person name="Watson M."/>
            <person name="Adriaenssens E.M."/>
            <person name="Foster-Nyarko E."/>
            <person name="Jarju S."/>
            <person name="Secka A."/>
            <person name="Antonio M."/>
            <person name="Oren A."/>
            <person name="Chaudhuri R.R."/>
            <person name="La Ragione R."/>
            <person name="Hildebrand F."/>
            <person name="Pallen M.J."/>
        </authorList>
    </citation>
    <scope>NUCLEOTIDE SEQUENCE</scope>
    <source>
        <strain evidence="2">ChiHjej13B12-752</strain>
    </source>
</reference>
<evidence type="ECO:0000256" key="1">
    <source>
        <dbReference type="SAM" id="MobiDB-lite"/>
    </source>
</evidence>
<dbReference type="Proteomes" id="UP000823989">
    <property type="component" value="Unassembled WGS sequence"/>
</dbReference>
<dbReference type="EMBL" id="DXHR01000022">
    <property type="protein sequence ID" value="HIW12772.1"/>
    <property type="molecule type" value="Genomic_DNA"/>
</dbReference>
<name>A0A9D1QGH5_9STAP</name>
<comment type="caution">
    <text evidence="2">The sequence shown here is derived from an EMBL/GenBank/DDBJ whole genome shotgun (WGS) entry which is preliminary data.</text>
</comment>
<sequence>MGFFSSESDEKNKHASNTYHSKFKKHLKEKDGKQHIVFVHTLSKIFNKGLGVDDKVTMEIDELLSQMQDDGYEVIDVQFTTLKDQGYGKHTNEGYQTMIRYR</sequence>
<accession>A0A9D1QGH5</accession>
<reference evidence="2" key="2">
    <citation type="submission" date="2021-04" db="EMBL/GenBank/DDBJ databases">
        <authorList>
            <person name="Gilroy R."/>
        </authorList>
    </citation>
    <scope>NUCLEOTIDE SEQUENCE</scope>
    <source>
        <strain evidence="2">ChiHjej13B12-752</strain>
    </source>
</reference>
<protein>
    <submittedName>
        <fullName evidence="2">Uncharacterized protein</fullName>
    </submittedName>
</protein>
<proteinExistence type="predicted"/>
<dbReference type="AlphaFoldDB" id="A0A9D1QGH5"/>
<gene>
    <name evidence="2" type="ORF">H9891_06380</name>
</gene>
<evidence type="ECO:0000313" key="2">
    <source>
        <dbReference type="EMBL" id="HIW12772.1"/>
    </source>
</evidence>
<feature type="region of interest" description="Disordered" evidence="1">
    <location>
        <begin position="1"/>
        <end position="21"/>
    </location>
</feature>
<evidence type="ECO:0000313" key="3">
    <source>
        <dbReference type="Proteomes" id="UP000823989"/>
    </source>
</evidence>
<organism evidence="2 3">
    <name type="scientific">Candidatus Salinicoccus stercoripullorum</name>
    <dbReference type="NCBI Taxonomy" id="2838756"/>
    <lineage>
        <taxon>Bacteria</taxon>
        <taxon>Bacillati</taxon>
        <taxon>Bacillota</taxon>
        <taxon>Bacilli</taxon>
        <taxon>Bacillales</taxon>
        <taxon>Staphylococcaceae</taxon>
        <taxon>Salinicoccus</taxon>
    </lineage>
</organism>